<keyword evidence="10" id="KW-0206">Cytoskeleton</keyword>
<evidence type="ECO:0000313" key="17">
    <source>
        <dbReference type="Proteomes" id="UP000694569"/>
    </source>
</evidence>
<gene>
    <name evidence="16" type="primary">GAS8</name>
</gene>
<dbReference type="OrthoDB" id="8045892at2759"/>
<evidence type="ECO:0000313" key="16">
    <source>
        <dbReference type="Ensembl" id="ENSLLEP00000044976.1"/>
    </source>
</evidence>
<feature type="coiled-coil region" evidence="13">
    <location>
        <begin position="254"/>
        <end position="397"/>
    </location>
</feature>
<evidence type="ECO:0000256" key="10">
    <source>
        <dbReference type="ARBA" id="ARBA00023212"/>
    </source>
</evidence>
<evidence type="ECO:0000256" key="4">
    <source>
        <dbReference type="ARBA" id="ARBA00021301"/>
    </source>
</evidence>
<dbReference type="InterPro" id="IPR039308">
    <property type="entry name" value="GAS8"/>
</dbReference>
<evidence type="ECO:0000256" key="9">
    <source>
        <dbReference type="ARBA" id="ARBA00023069"/>
    </source>
</evidence>
<dbReference type="GO" id="GO:0031267">
    <property type="term" value="F:small GTPase binding"/>
    <property type="evidence" value="ECO:0007669"/>
    <property type="project" value="InterPro"/>
</dbReference>
<keyword evidence="8 13" id="KW-0175">Coiled coil</keyword>
<proteinExistence type="inferred from homology"/>
<evidence type="ECO:0000256" key="14">
    <source>
        <dbReference type="SAM" id="MobiDB-lite"/>
    </source>
</evidence>
<dbReference type="GeneTree" id="ENSGT00390000009477"/>
<feature type="domain" description="Growth arrest-specific protein 8" evidence="15">
    <location>
        <begin position="228"/>
        <end position="426"/>
    </location>
</feature>
<reference evidence="16" key="2">
    <citation type="submission" date="2025-09" db="UniProtKB">
        <authorList>
            <consortium name="Ensembl"/>
        </authorList>
    </citation>
    <scope>IDENTIFICATION</scope>
</reference>
<evidence type="ECO:0000259" key="15">
    <source>
        <dbReference type="Pfam" id="PF13851"/>
    </source>
</evidence>
<keyword evidence="5" id="KW-0963">Cytoplasm</keyword>
<evidence type="ECO:0000256" key="3">
    <source>
        <dbReference type="ARBA" id="ARBA00009859"/>
    </source>
</evidence>
<protein>
    <recommendedName>
        <fullName evidence="4">Dynein regulatory complex subunit 4</fullName>
    </recommendedName>
    <alternativeName>
        <fullName evidence="12">Growth arrest-specific protein 8</fullName>
    </alternativeName>
</protein>
<evidence type="ECO:0000256" key="1">
    <source>
        <dbReference type="ARBA" id="ARBA00004230"/>
    </source>
</evidence>
<evidence type="ECO:0000256" key="11">
    <source>
        <dbReference type="ARBA" id="ARBA00023273"/>
    </source>
</evidence>
<evidence type="ECO:0000256" key="13">
    <source>
        <dbReference type="SAM" id="Coils"/>
    </source>
</evidence>
<dbReference type="PANTHER" id="PTHR31543">
    <property type="entry name" value="DYNEIN REGULATORY COMPLEX SUBUNIT 4"/>
    <property type="match status" value="1"/>
</dbReference>
<dbReference type="InterPro" id="IPR025593">
    <property type="entry name" value="GAS8_dom"/>
</dbReference>
<keyword evidence="11" id="KW-0966">Cell projection</keyword>
<dbReference type="PANTHER" id="PTHR31543:SF0">
    <property type="entry name" value="DYNEIN REGULATORY COMPLEX SUBUNIT 4"/>
    <property type="match status" value="1"/>
</dbReference>
<reference evidence="16" key="1">
    <citation type="submission" date="2025-08" db="UniProtKB">
        <authorList>
            <consortium name="Ensembl"/>
        </authorList>
    </citation>
    <scope>IDENTIFICATION</scope>
</reference>
<evidence type="ECO:0000256" key="7">
    <source>
        <dbReference type="ARBA" id="ARBA00022846"/>
    </source>
</evidence>
<feature type="coiled-coil region" evidence="13">
    <location>
        <begin position="27"/>
        <end position="125"/>
    </location>
</feature>
<comment type="subcellular location">
    <subcellularLocation>
        <location evidence="1">Cell projection</location>
        <location evidence="1">Cilium</location>
        <location evidence="1">Flagellum</location>
    </subcellularLocation>
    <subcellularLocation>
        <location evidence="2">Cytoplasm</location>
        <location evidence="2">Cytoskeleton</location>
    </subcellularLocation>
</comment>
<dbReference type="Proteomes" id="UP000694569">
    <property type="component" value="Unplaced"/>
</dbReference>
<keyword evidence="7" id="KW-0282">Flagellum</keyword>
<evidence type="ECO:0000256" key="8">
    <source>
        <dbReference type="ARBA" id="ARBA00023054"/>
    </source>
</evidence>
<feature type="region of interest" description="Disordered" evidence="14">
    <location>
        <begin position="1"/>
        <end position="23"/>
    </location>
</feature>
<keyword evidence="9" id="KW-0969">Cilium</keyword>
<dbReference type="AlphaFoldDB" id="A0A8C5WKE6"/>
<comment type="similarity">
    <text evidence="3">Belongs to the DRC4 family.</text>
</comment>
<sequence>MPPKKKKVAKKKKSAKGKKSPGLVDGVATQEMTKEQLEEHIVRLREELDREREERNYFQLERDKIHTFWEITRRQLDEKKSELRNKDREMEQAEERHQVEIKVYKQKVKHLLYEHQNNLSELKTEGSVSMKLTQMEHREQEGGLRKDMRGLRVEIKEQELANEMVVKNLKMKQDEEITRLRGDFERQVREIETKYEKKMQVLRDELELRRKTEIHEVEERKNGQINTLMKNHEKAFSDIKNYYNDITLNNLALINSLKEQMEDMKKKEDRLEKEMSDLQAQNRRLTEPLQKAREEVAELQKKLASYEKDKMTLSSTKGRLKLTEKELSDLKWEHEVLEQRFEKLQVERDELYHKFTAAIQEVQQKNGFKNLLLERKLVALGETLEKKEAQLNEVLAASNLDPTALTAVTRKLEDVLDSKNSAIKDLQYELARVCKKS</sequence>
<dbReference type="Ensembl" id="ENSLLET00000046771.1">
    <property type="protein sequence ID" value="ENSLLEP00000044976.1"/>
    <property type="gene ID" value="ENSLLEG00000028536.1"/>
</dbReference>
<feature type="compositionally biased region" description="Basic residues" evidence="14">
    <location>
        <begin position="1"/>
        <end position="19"/>
    </location>
</feature>
<dbReference type="GO" id="GO:0031514">
    <property type="term" value="C:motile cilium"/>
    <property type="evidence" value="ECO:0007669"/>
    <property type="project" value="UniProtKB-SubCell"/>
</dbReference>
<evidence type="ECO:0000256" key="6">
    <source>
        <dbReference type="ARBA" id="ARBA00022701"/>
    </source>
</evidence>
<evidence type="ECO:0000256" key="12">
    <source>
        <dbReference type="ARBA" id="ARBA00031568"/>
    </source>
</evidence>
<dbReference type="GO" id="GO:0005794">
    <property type="term" value="C:Golgi apparatus"/>
    <property type="evidence" value="ECO:0007669"/>
    <property type="project" value="TreeGrafter"/>
</dbReference>
<dbReference type="GO" id="GO:0030317">
    <property type="term" value="P:flagellated sperm motility"/>
    <property type="evidence" value="ECO:0007669"/>
    <property type="project" value="TreeGrafter"/>
</dbReference>
<keyword evidence="17" id="KW-1185">Reference proteome</keyword>
<evidence type="ECO:0000256" key="2">
    <source>
        <dbReference type="ARBA" id="ARBA00004245"/>
    </source>
</evidence>
<accession>A0A8C5WKE6</accession>
<keyword evidence="6" id="KW-0493">Microtubule</keyword>
<organism evidence="16 17">
    <name type="scientific">Leptobrachium leishanense</name>
    <name type="common">Leishan spiny toad</name>
    <dbReference type="NCBI Taxonomy" id="445787"/>
    <lineage>
        <taxon>Eukaryota</taxon>
        <taxon>Metazoa</taxon>
        <taxon>Chordata</taxon>
        <taxon>Craniata</taxon>
        <taxon>Vertebrata</taxon>
        <taxon>Euteleostomi</taxon>
        <taxon>Amphibia</taxon>
        <taxon>Batrachia</taxon>
        <taxon>Anura</taxon>
        <taxon>Pelobatoidea</taxon>
        <taxon>Megophryidae</taxon>
        <taxon>Leptobrachium</taxon>
    </lineage>
</organism>
<dbReference type="GO" id="GO:0008017">
    <property type="term" value="F:microtubule binding"/>
    <property type="evidence" value="ECO:0007669"/>
    <property type="project" value="InterPro"/>
</dbReference>
<name>A0A8C5WKE6_9ANUR</name>
<evidence type="ECO:0000256" key="5">
    <source>
        <dbReference type="ARBA" id="ARBA00022490"/>
    </source>
</evidence>
<dbReference type="Pfam" id="PF13851">
    <property type="entry name" value="GAS"/>
    <property type="match status" value="1"/>
</dbReference>
<dbReference type="Gene3D" id="1.10.287.1490">
    <property type="match status" value="1"/>
</dbReference>
<dbReference type="GO" id="GO:0005874">
    <property type="term" value="C:microtubule"/>
    <property type="evidence" value="ECO:0007669"/>
    <property type="project" value="UniProtKB-KW"/>
</dbReference>